<dbReference type="Proteomes" id="UP000069850">
    <property type="component" value="Chromosome 1"/>
</dbReference>
<reference evidence="10 11" key="1">
    <citation type="submission" date="2016-01" db="EMBL/GenBank/DDBJ databases">
        <authorList>
            <person name="Manzoor S."/>
        </authorList>
    </citation>
    <scope>NUCLEOTIDE SEQUENCE [LARGE SCALE GENOMIC DNA]</scope>
    <source>
        <strain evidence="10">Methanoculleus sp MAB1</strain>
    </source>
</reference>
<dbReference type="EMBL" id="LT158599">
    <property type="protein sequence ID" value="CVK33138.1"/>
    <property type="molecule type" value="Genomic_DNA"/>
</dbReference>
<evidence type="ECO:0000256" key="6">
    <source>
        <dbReference type="ARBA" id="ARBA00038076"/>
    </source>
</evidence>
<dbReference type="KEGG" id="mema:MMAB1_1925"/>
<evidence type="ECO:0008006" key="12">
    <source>
        <dbReference type="Google" id="ProtNLM"/>
    </source>
</evidence>
<sequence length="347" mass="37542">MGILGNSIGLMFNDMVTDVGDTIVVSPAMSSGTTAFTERQVNDIARAAGSNRAIPFASTFDTVTVGETRSGAMIYAMPAADIPFLLEKEAGTYPRDTGAGCMIGSKLAENSKETGLKLGARVQIGDETLRVTGVLKERGMGFDINPDYAIIVPYRWYSNHYDEDEYDQVIVKVRDVNDLDTVKEAIEEKMNRREDVVNVMDTKAILESVFAAADSITVFLMGIGAISLIVAGVSILNVMMMSVTERIKEIGVLRSIGTRRNEVMRMFIYEAMILGVAGAIIGGVLSFGTGYLMTAVLVGNPDYLFNPTSLLYIVFGMAFGIITSAASGLYPAWKAAHLNPIQALRHE</sequence>
<feature type="domain" description="ABC3 transporter permease C-terminal" evidence="8">
    <location>
        <begin position="223"/>
        <end position="340"/>
    </location>
</feature>
<organism evidence="10 11">
    <name type="scientific">Methanoculleus bourgensis</name>
    <dbReference type="NCBI Taxonomy" id="83986"/>
    <lineage>
        <taxon>Archaea</taxon>
        <taxon>Methanobacteriati</taxon>
        <taxon>Methanobacteriota</taxon>
        <taxon>Stenosarchaea group</taxon>
        <taxon>Methanomicrobia</taxon>
        <taxon>Methanomicrobiales</taxon>
        <taxon>Methanomicrobiaceae</taxon>
        <taxon>Methanoculleus</taxon>
    </lineage>
</organism>
<evidence type="ECO:0000313" key="11">
    <source>
        <dbReference type="Proteomes" id="UP000069850"/>
    </source>
</evidence>
<evidence type="ECO:0000256" key="4">
    <source>
        <dbReference type="ARBA" id="ARBA00022989"/>
    </source>
</evidence>
<dbReference type="PANTHER" id="PTHR30572">
    <property type="entry name" value="MEMBRANE COMPONENT OF TRANSPORTER-RELATED"/>
    <property type="match status" value="1"/>
</dbReference>
<evidence type="ECO:0000256" key="3">
    <source>
        <dbReference type="ARBA" id="ARBA00022692"/>
    </source>
</evidence>
<protein>
    <recommendedName>
        <fullName evidence="12">ABC transporter permease</fullName>
    </recommendedName>
</protein>
<evidence type="ECO:0000256" key="7">
    <source>
        <dbReference type="SAM" id="Phobius"/>
    </source>
</evidence>
<keyword evidence="5 7" id="KW-0472">Membrane</keyword>
<accession>A0A0X3BM39</accession>
<evidence type="ECO:0000256" key="2">
    <source>
        <dbReference type="ARBA" id="ARBA00022475"/>
    </source>
</evidence>
<dbReference type="InterPro" id="IPR003838">
    <property type="entry name" value="ABC3_permease_C"/>
</dbReference>
<feature type="domain" description="MacB-like periplasmic core" evidence="9">
    <location>
        <begin position="1"/>
        <end position="188"/>
    </location>
</feature>
<evidence type="ECO:0000259" key="9">
    <source>
        <dbReference type="Pfam" id="PF12704"/>
    </source>
</evidence>
<feature type="transmembrane region" description="Helical" evidence="7">
    <location>
        <begin position="267"/>
        <end position="289"/>
    </location>
</feature>
<comment type="similarity">
    <text evidence="6">Belongs to the ABC-4 integral membrane protein family.</text>
</comment>
<dbReference type="PANTHER" id="PTHR30572:SF4">
    <property type="entry name" value="ABC TRANSPORTER PERMEASE YTRF"/>
    <property type="match status" value="1"/>
</dbReference>
<name>A0A0X3BM39_9EURY</name>
<evidence type="ECO:0000313" key="10">
    <source>
        <dbReference type="EMBL" id="CVK33138.1"/>
    </source>
</evidence>
<comment type="subcellular location">
    <subcellularLocation>
        <location evidence="1">Cell membrane</location>
        <topology evidence="1">Multi-pass membrane protein</topology>
    </subcellularLocation>
</comment>
<keyword evidence="2" id="KW-1003">Cell membrane</keyword>
<evidence type="ECO:0000256" key="5">
    <source>
        <dbReference type="ARBA" id="ARBA00023136"/>
    </source>
</evidence>
<dbReference type="GO" id="GO:0022857">
    <property type="term" value="F:transmembrane transporter activity"/>
    <property type="evidence" value="ECO:0007669"/>
    <property type="project" value="TreeGrafter"/>
</dbReference>
<feature type="transmembrane region" description="Helical" evidence="7">
    <location>
        <begin position="309"/>
        <end position="330"/>
    </location>
</feature>
<gene>
    <name evidence="10" type="ORF">MMAB1_1925</name>
</gene>
<keyword evidence="3 7" id="KW-0812">Transmembrane</keyword>
<dbReference type="GO" id="GO:0005886">
    <property type="term" value="C:plasma membrane"/>
    <property type="evidence" value="ECO:0007669"/>
    <property type="project" value="UniProtKB-SubCell"/>
</dbReference>
<dbReference type="AlphaFoldDB" id="A0A0X3BM39"/>
<dbReference type="InterPro" id="IPR025857">
    <property type="entry name" value="MacB_PCD"/>
</dbReference>
<dbReference type="Pfam" id="PF02687">
    <property type="entry name" value="FtsX"/>
    <property type="match status" value="1"/>
</dbReference>
<evidence type="ECO:0000259" key="8">
    <source>
        <dbReference type="Pfam" id="PF02687"/>
    </source>
</evidence>
<keyword evidence="4 7" id="KW-1133">Transmembrane helix</keyword>
<dbReference type="InterPro" id="IPR050250">
    <property type="entry name" value="Macrolide_Exporter_MacB"/>
</dbReference>
<evidence type="ECO:0000256" key="1">
    <source>
        <dbReference type="ARBA" id="ARBA00004651"/>
    </source>
</evidence>
<proteinExistence type="inferred from homology"/>
<feature type="transmembrane region" description="Helical" evidence="7">
    <location>
        <begin position="216"/>
        <end position="238"/>
    </location>
</feature>
<dbReference type="Pfam" id="PF12704">
    <property type="entry name" value="MacB_PCD"/>
    <property type="match status" value="1"/>
</dbReference>